<keyword evidence="1" id="KW-0472">Membrane</keyword>
<dbReference type="SUPFAM" id="SSF88723">
    <property type="entry name" value="PIN domain-like"/>
    <property type="match status" value="1"/>
</dbReference>
<keyword evidence="1" id="KW-1133">Transmembrane helix</keyword>
<dbReference type="Pfam" id="PF13638">
    <property type="entry name" value="PIN_4"/>
    <property type="match status" value="1"/>
</dbReference>
<accession>A0A3T1DBU9</accession>
<feature type="domain" description="PIN" evidence="2">
    <location>
        <begin position="21"/>
        <end position="144"/>
    </location>
</feature>
<name>A0A3T1DBU9_9BACL</name>
<evidence type="ECO:0000256" key="1">
    <source>
        <dbReference type="SAM" id="Phobius"/>
    </source>
</evidence>
<dbReference type="InterPro" id="IPR029060">
    <property type="entry name" value="PIN-like_dom_sf"/>
</dbReference>
<dbReference type="InterPro" id="IPR002716">
    <property type="entry name" value="PIN_dom"/>
</dbReference>
<dbReference type="RefSeq" id="WP_130614422.1">
    <property type="nucleotide sequence ID" value="NZ_AP019400.1"/>
</dbReference>
<keyword evidence="4" id="KW-1185">Reference proteome</keyword>
<sequence>MSKNLKKDINEQIAKGSVFGLDTNILMHRPESVVQLLKQGSIVLSRDVLKELDGLKNNSNQVVAANARRAFKLIEEAQINEQHIKILPSADSAVLAQHQLSGSMDDRILASYLLYNTHGTPVCFVSNDRGAKITARNAGLDVLDISDGNRATSGFSLQKFLKRGGLFKIILIGAIVFSLFSFVQNRFFRDSFQERKQANYDNWSKNKTLAASEWLLQKISIDPKHIYYTANADDFIEPTKKGQEIFKAIATLPVSERKSPTAELRAILKPLLQQYLPSINVDKLSDKNIQSVFYYGSKDLRFGLLVLNRFDSGLTNALREVIAVDSSEQGAHFFESYENEDQIVIQLIDTMAYGPFGR</sequence>
<dbReference type="OrthoDB" id="2676585at2"/>
<dbReference type="Gene3D" id="3.40.50.1010">
    <property type="entry name" value="5'-nuclease"/>
    <property type="match status" value="1"/>
</dbReference>
<dbReference type="EMBL" id="AP019400">
    <property type="protein sequence ID" value="BBI35606.1"/>
    <property type="molecule type" value="Genomic_DNA"/>
</dbReference>
<organism evidence="3 4">
    <name type="scientific">Cohnella abietis</name>
    <dbReference type="NCBI Taxonomy" id="2507935"/>
    <lineage>
        <taxon>Bacteria</taxon>
        <taxon>Bacillati</taxon>
        <taxon>Bacillota</taxon>
        <taxon>Bacilli</taxon>
        <taxon>Bacillales</taxon>
        <taxon>Paenibacillaceae</taxon>
        <taxon>Cohnella</taxon>
    </lineage>
</organism>
<dbReference type="Proteomes" id="UP000289856">
    <property type="component" value="Chromosome"/>
</dbReference>
<protein>
    <recommendedName>
        <fullName evidence="2">PIN domain-containing protein</fullName>
    </recommendedName>
</protein>
<proteinExistence type="predicted"/>
<keyword evidence="1" id="KW-0812">Transmembrane</keyword>
<evidence type="ECO:0000259" key="2">
    <source>
        <dbReference type="Pfam" id="PF13638"/>
    </source>
</evidence>
<gene>
    <name evidence="3" type="ORF">KCTCHS21_50050</name>
</gene>
<dbReference type="AlphaFoldDB" id="A0A3T1DBU9"/>
<evidence type="ECO:0000313" key="4">
    <source>
        <dbReference type="Proteomes" id="UP000289856"/>
    </source>
</evidence>
<dbReference type="KEGG" id="cohn:KCTCHS21_50050"/>
<reference evidence="3 4" key="1">
    <citation type="submission" date="2019-01" db="EMBL/GenBank/DDBJ databases">
        <title>Complete genome sequence of Cohnella hallensis HS21 isolated from Korean fir (Abies koreana) rhizospheric soil.</title>
        <authorList>
            <person name="Jiang L."/>
            <person name="Kang S.W."/>
            <person name="Kim S."/>
            <person name="Jung J."/>
            <person name="Kim C.Y."/>
            <person name="Kim D.H."/>
            <person name="Kim S.W."/>
            <person name="Lee J."/>
        </authorList>
    </citation>
    <scope>NUCLEOTIDE SEQUENCE [LARGE SCALE GENOMIC DNA]</scope>
    <source>
        <strain evidence="3 4">HS21</strain>
    </source>
</reference>
<evidence type="ECO:0000313" key="3">
    <source>
        <dbReference type="EMBL" id="BBI35606.1"/>
    </source>
</evidence>
<feature type="transmembrane region" description="Helical" evidence="1">
    <location>
        <begin position="165"/>
        <end position="183"/>
    </location>
</feature>